<dbReference type="Gene3D" id="3.30.559.10">
    <property type="entry name" value="Chloramphenicol acetyltransferase-like domain"/>
    <property type="match status" value="1"/>
</dbReference>
<gene>
    <name evidence="2" type="ORF">GCM10007304_28600</name>
</gene>
<evidence type="ECO:0000259" key="1">
    <source>
        <dbReference type="Pfam" id="PF00668"/>
    </source>
</evidence>
<dbReference type="GO" id="GO:0044550">
    <property type="term" value="P:secondary metabolite biosynthetic process"/>
    <property type="evidence" value="ECO:0007669"/>
    <property type="project" value="TreeGrafter"/>
</dbReference>
<dbReference type="GO" id="GO:0008610">
    <property type="term" value="P:lipid biosynthetic process"/>
    <property type="evidence" value="ECO:0007669"/>
    <property type="project" value="UniProtKB-ARBA"/>
</dbReference>
<dbReference type="SUPFAM" id="SSF52777">
    <property type="entry name" value="CoA-dependent acyltransferases"/>
    <property type="match status" value="2"/>
</dbReference>
<dbReference type="Gene3D" id="3.30.559.30">
    <property type="entry name" value="Nonribosomal peptide synthetase, condensation domain"/>
    <property type="match status" value="1"/>
</dbReference>
<dbReference type="GO" id="GO:0031177">
    <property type="term" value="F:phosphopantetheine binding"/>
    <property type="evidence" value="ECO:0007669"/>
    <property type="project" value="TreeGrafter"/>
</dbReference>
<dbReference type="AlphaFoldDB" id="A0A917FXM8"/>
<dbReference type="PANTHER" id="PTHR45527">
    <property type="entry name" value="NONRIBOSOMAL PEPTIDE SYNTHETASE"/>
    <property type="match status" value="1"/>
</dbReference>
<sequence length="465" mass="51459">MEFTELADYPLPAGVLTEWTPTVGGGEDAWTEDDRPLAYTHEAHCRQSLAAGADPDAEAAWIGAAFEMHLDYEPDAVRRALRSWTIRHETFRTTVAAEESGELARLTAPGERVDIMSRTDDEIHSGTWIHDHLTDWFGSRLSPFRWPHCLVATVHEPAEDRFLLVFAADHSVMDAYSMLLAVGELRRLYEFECRGTDPRLAEIGSHVDFSAVDRRLGDTVTADHEAVDAWSKFLSADAPSGPTFPDFPLPVAVDDAASTSAHQSSLSSWLLTVEQTDAFARSCRSAGHGMQSGVLAALALTGRHLTGDDTLRFVMPMHTRFEPRYAESVGWYVGVVPVEIEVGGRRSLTECLPAATTAVDGVKGLARLPYSKIADMLGVTETPRFVVSYLDLRHTPDSADWSRWRARTLRGSTESPDEVYFWILRTPLGLNISARFPSNENASRNVHRFVTTLASTVRSGVMAER</sequence>
<reference evidence="2" key="2">
    <citation type="submission" date="2020-09" db="EMBL/GenBank/DDBJ databases">
        <authorList>
            <person name="Sun Q."/>
            <person name="Sedlacek I."/>
        </authorList>
    </citation>
    <scope>NUCLEOTIDE SEQUENCE</scope>
    <source>
        <strain evidence="2">CCM 7905</strain>
    </source>
</reference>
<dbReference type="GO" id="GO:0005737">
    <property type="term" value="C:cytoplasm"/>
    <property type="evidence" value="ECO:0007669"/>
    <property type="project" value="TreeGrafter"/>
</dbReference>
<feature type="domain" description="Condensation" evidence="1">
    <location>
        <begin position="62"/>
        <end position="381"/>
    </location>
</feature>
<comment type="caution">
    <text evidence="2">The sequence shown here is derived from an EMBL/GenBank/DDBJ whole genome shotgun (WGS) entry which is preliminary data.</text>
</comment>
<name>A0A917FXM8_9NOCA</name>
<dbReference type="RefSeq" id="WP_188545530.1">
    <property type="nucleotide sequence ID" value="NZ_BMCU01000003.1"/>
</dbReference>
<dbReference type="GO" id="GO:0003824">
    <property type="term" value="F:catalytic activity"/>
    <property type="evidence" value="ECO:0007669"/>
    <property type="project" value="InterPro"/>
</dbReference>
<dbReference type="GO" id="GO:0043041">
    <property type="term" value="P:amino acid activation for nonribosomal peptide biosynthetic process"/>
    <property type="evidence" value="ECO:0007669"/>
    <property type="project" value="TreeGrafter"/>
</dbReference>
<reference evidence="2" key="1">
    <citation type="journal article" date="2014" name="Int. J. Syst. Evol. Microbiol.">
        <title>Complete genome sequence of Corynebacterium casei LMG S-19264T (=DSM 44701T), isolated from a smear-ripened cheese.</title>
        <authorList>
            <consortium name="US DOE Joint Genome Institute (JGI-PGF)"/>
            <person name="Walter F."/>
            <person name="Albersmeier A."/>
            <person name="Kalinowski J."/>
            <person name="Ruckert C."/>
        </authorList>
    </citation>
    <scope>NUCLEOTIDE SEQUENCE</scope>
    <source>
        <strain evidence="2">CCM 7905</strain>
    </source>
</reference>
<dbReference type="InterPro" id="IPR023213">
    <property type="entry name" value="CAT-like_dom_sf"/>
</dbReference>
<dbReference type="Pfam" id="PF00668">
    <property type="entry name" value="Condensation"/>
    <property type="match status" value="1"/>
</dbReference>
<dbReference type="Proteomes" id="UP000654257">
    <property type="component" value="Unassembled WGS sequence"/>
</dbReference>
<evidence type="ECO:0000313" key="2">
    <source>
        <dbReference type="EMBL" id="GGG12897.1"/>
    </source>
</evidence>
<dbReference type="InterPro" id="IPR001242">
    <property type="entry name" value="Condensation_dom"/>
</dbReference>
<accession>A0A917FXM8</accession>
<organism evidence="2 3">
    <name type="scientific">Rhodococcoides trifolii</name>
    <dbReference type="NCBI Taxonomy" id="908250"/>
    <lineage>
        <taxon>Bacteria</taxon>
        <taxon>Bacillati</taxon>
        <taxon>Actinomycetota</taxon>
        <taxon>Actinomycetes</taxon>
        <taxon>Mycobacteriales</taxon>
        <taxon>Nocardiaceae</taxon>
        <taxon>Rhodococcoides</taxon>
    </lineage>
</organism>
<protein>
    <recommendedName>
        <fullName evidence="1">Condensation domain-containing protein</fullName>
    </recommendedName>
</protein>
<keyword evidence="3" id="KW-1185">Reference proteome</keyword>
<dbReference type="EMBL" id="BMCU01000003">
    <property type="protein sequence ID" value="GGG12897.1"/>
    <property type="molecule type" value="Genomic_DNA"/>
</dbReference>
<proteinExistence type="predicted"/>
<evidence type="ECO:0000313" key="3">
    <source>
        <dbReference type="Proteomes" id="UP000654257"/>
    </source>
</evidence>
<dbReference type="PANTHER" id="PTHR45527:SF1">
    <property type="entry name" value="FATTY ACID SYNTHASE"/>
    <property type="match status" value="1"/>
</dbReference>